<proteinExistence type="predicted"/>
<feature type="compositionally biased region" description="Basic residues" evidence="1">
    <location>
        <begin position="131"/>
        <end position="143"/>
    </location>
</feature>
<feature type="compositionally biased region" description="Basic and acidic residues" evidence="1">
    <location>
        <begin position="1"/>
        <end position="10"/>
    </location>
</feature>
<evidence type="ECO:0000256" key="1">
    <source>
        <dbReference type="SAM" id="MobiDB-lite"/>
    </source>
</evidence>
<name>A0AA36EIC4_LACSI</name>
<dbReference type="AlphaFoldDB" id="A0AA36EIC4"/>
<evidence type="ECO:0000313" key="3">
    <source>
        <dbReference type="Proteomes" id="UP001177003"/>
    </source>
</evidence>
<organism evidence="2 3">
    <name type="scientific">Lactuca saligna</name>
    <name type="common">Willowleaf lettuce</name>
    <dbReference type="NCBI Taxonomy" id="75948"/>
    <lineage>
        <taxon>Eukaryota</taxon>
        <taxon>Viridiplantae</taxon>
        <taxon>Streptophyta</taxon>
        <taxon>Embryophyta</taxon>
        <taxon>Tracheophyta</taxon>
        <taxon>Spermatophyta</taxon>
        <taxon>Magnoliopsida</taxon>
        <taxon>eudicotyledons</taxon>
        <taxon>Gunneridae</taxon>
        <taxon>Pentapetalae</taxon>
        <taxon>asterids</taxon>
        <taxon>campanulids</taxon>
        <taxon>Asterales</taxon>
        <taxon>Asteraceae</taxon>
        <taxon>Cichorioideae</taxon>
        <taxon>Cichorieae</taxon>
        <taxon>Lactucinae</taxon>
        <taxon>Lactuca</taxon>
    </lineage>
</organism>
<dbReference type="Proteomes" id="UP001177003">
    <property type="component" value="Chromosome 8"/>
</dbReference>
<feature type="region of interest" description="Disordered" evidence="1">
    <location>
        <begin position="112"/>
        <end position="188"/>
    </location>
</feature>
<protein>
    <submittedName>
        <fullName evidence="2">Uncharacterized protein</fullName>
    </submittedName>
</protein>
<gene>
    <name evidence="2" type="ORF">LSALG_LOCUS35977</name>
</gene>
<keyword evidence="3" id="KW-1185">Reference proteome</keyword>
<sequence length="221" mass="24507">MSTIDPKVETGKLLTKEGAGPSKKCRTTKKPEIIIPEQTVKEMKTSKSPKTKADEVVSKAIIQPVVTEPPSVTIRSKTGVFRKLKLKYGGSPTSNVVRKLHLTHQGVLMREVPSPVSPHSKKRRVEDMAKKISKKKKKTKKRWLVIPTESSEAEQLPRTPEPKPIIQHTSPEKTVVIPPKVSTTKSSYKEVQTSDITANVYDTGANVIMGEGDLTKETTQY</sequence>
<dbReference type="EMBL" id="OX465084">
    <property type="protein sequence ID" value="CAI9297144.1"/>
    <property type="molecule type" value="Genomic_DNA"/>
</dbReference>
<reference evidence="2" key="1">
    <citation type="submission" date="2023-04" db="EMBL/GenBank/DDBJ databases">
        <authorList>
            <person name="Vijverberg K."/>
            <person name="Xiong W."/>
            <person name="Schranz E."/>
        </authorList>
    </citation>
    <scope>NUCLEOTIDE SEQUENCE</scope>
</reference>
<evidence type="ECO:0000313" key="2">
    <source>
        <dbReference type="EMBL" id="CAI9297144.1"/>
    </source>
</evidence>
<accession>A0AA36EIC4</accession>
<feature type="region of interest" description="Disordered" evidence="1">
    <location>
        <begin position="1"/>
        <end position="30"/>
    </location>
</feature>